<dbReference type="SUPFAM" id="SSF53335">
    <property type="entry name" value="S-adenosyl-L-methionine-dependent methyltransferases"/>
    <property type="match status" value="1"/>
</dbReference>
<keyword evidence="1" id="KW-0808">Transferase</keyword>
<dbReference type="RefSeq" id="WP_211422257.1">
    <property type="nucleotide sequence ID" value="NZ_CP072642.1"/>
</dbReference>
<evidence type="ECO:0000313" key="2">
    <source>
        <dbReference type="Proteomes" id="UP000677668"/>
    </source>
</evidence>
<keyword evidence="2" id="KW-1185">Reference proteome</keyword>
<accession>A0ABX8B2X0</accession>
<dbReference type="Proteomes" id="UP000677668">
    <property type="component" value="Chromosome 1"/>
</dbReference>
<keyword evidence="1" id="KW-0489">Methyltransferase</keyword>
<dbReference type="Gene3D" id="3.40.50.150">
    <property type="entry name" value="Vaccinia Virus protein VP39"/>
    <property type="match status" value="1"/>
</dbReference>
<name>A0ABX8B2X0_9BACT</name>
<dbReference type="GO" id="GO:0008168">
    <property type="term" value="F:methyltransferase activity"/>
    <property type="evidence" value="ECO:0007669"/>
    <property type="project" value="UniProtKB-KW"/>
</dbReference>
<organism evidence="1 2">
    <name type="scientific">Chloracidobacterium sp. N</name>
    <dbReference type="NCBI Taxonomy" id="2821540"/>
    <lineage>
        <taxon>Bacteria</taxon>
        <taxon>Pseudomonadati</taxon>
        <taxon>Acidobacteriota</taxon>
        <taxon>Terriglobia</taxon>
        <taxon>Terriglobales</taxon>
        <taxon>Acidobacteriaceae</taxon>
        <taxon>Chloracidobacterium</taxon>
        <taxon>Chloracidobacterium aggregatum</taxon>
    </lineage>
</organism>
<dbReference type="GO" id="GO:0032259">
    <property type="term" value="P:methylation"/>
    <property type="evidence" value="ECO:0007669"/>
    <property type="project" value="UniProtKB-KW"/>
</dbReference>
<dbReference type="EMBL" id="CP072642">
    <property type="protein sequence ID" value="QUV93926.1"/>
    <property type="molecule type" value="Genomic_DNA"/>
</dbReference>
<dbReference type="InterPro" id="IPR029063">
    <property type="entry name" value="SAM-dependent_MTases_sf"/>
</dbReference>
<proteinExistence type="predicted"/>
<dbReference type="Pfam" id="PF13578">
    <property type="entry name" value="Methyltransf_24"/>
    <property type="match status" value="1"/>
</dbReference>
<evidence type="ECO:0000313" key="1">
    <source>
        <dbReference type="EMBL" id="QUV93926.1"/>
    </source>
</evidence>
<gene>
    <name evidence="1" type="ORF">J8C05_00200</name>
</gene>
<protein>
    <submittedName>
        <fullName evidence="1">Class I SAM-dependent methyltransferase</fullName>
    </submittedName>
</protein>
<sequence>MKQAIKAFIKRLPFIRDLIQQVKNQGAFPAGHYYSPIPSKEEVLHYVQTRGTPKNELPGINLNEDEQLELLKEYISFYPDISFPEEQKSTHRYYYNNQWFSYSDAIFLHCFLRRYTPKRIIEVGCGFSSALILDTIEKFSFYKPEVTFIEPYPDRLLSLLREGDIERFRLIEKKVQSVQPDVFRALESGDLLFIDSSHVVKCGSDLQFLIFEVLPYLKPGVFVHFHDIAYPFEYPSEWLLEGRYWNENYFLRAFLSYNSEWSIHFFTTYVYFRFGDLIREKMPLCTKNPGGSLYIQREQRA</sequence>
<reference evidence="1 2" key="1">
    <citation type="submission" date="2021-03" db="EMBL/GenBank/DDBJ databases">
        <title>Genomic and phenotypic characterization of Chloracidobacterium isolates provides evidence for multiple species.</title>
        <authorList>
            <person name="Saini M.K."/>
            <person name="Costas A.M.G."/>
            <person name="Tank M."/>
            <person name="Bryant D.A."/>
        </authorList>
    </citation>
    <scope>NUCLEOTIDE SEQUENCE [LARGE SCALE GENOMIC DNA]</scope>
    <source>
        <strain evidence="1 2">N</strain>
    </source>
</reference>